<gene>
    <name evidence="2" type="primary">TP009.50</name>
</gene>
<sequence length="158" mass="16675">MAVDVHRSEVRRRRTKGFTTDGASGEIPVGPRRNSRRAAGTAKPLPVAGAHMDDTDIDVDARIAEDRTVIDVTGTRDVAVVVRSEGGERIYLPPEGFDDPVSGSPYTSPYQGAGAGGEESPYGGATGSTRGVMETADGFRVTHPEPVTEFDVFRGAGD</sequence>
<accession>A7U116</accession>
<evidence type="ECO:0000313" key="2">
    <source>
        <dbReference type="EMBL" id="ABT17447.1"/>
    </source>
</evidence>
<reference evidence="2" key="1">
    <citation type="journal article" date="2007" name="BMC Evol. Biol.">
        <title>Evolution of rhodopsin ion pumps in haloarchaea.</title>
        <authorList>
            <person name="Sharma A.K."/>
            <person name="Walsh D.A."/>
            <person name="Bapteste E."/>
            <person name="Rodriguez-Valera F."/>
            <person name="Ford Doolittle W."/>
            <person name="Papke R.T."/>
        </authorList>
    </citation>
    <scope>NUCLEOTIDE SEQUENCE</scope>
    <source>
        <strain evidence="2">TP009</strain>
    </source>
</reference>
<feature type="region of interest" description="Disordered" evidence="1">
    <location>
        <begin position="1"/>
        <end position="51"/>
    </location>
</feature>
<name>A7U116_9EURY</name>
<proteinExistence type="predicted"/>
<organism evidence="2">
    <name type="scientific">Halorubrum sp. TP009</name>
    <dbReference type="NCBI Taxonomy" id="447099"/>
    <lineage>
        <taxon>Archaea</taxon>
        <taxon>Methanobacteriati</taxon>
        <taxon>Methanobacteriota</taxon>
        <taxon>Stenosarchaea group</taxon>
        <taxon>Halobacteria</taxon>
        <taxon>Halobacteriales</taxon>
        <taxon>Haloferacaceae</taxon>
        <taxon>Halorubrum</taxon>
    </lineage>
</organism>
<dbReference type="AlphaFoldDB" id="A7U116"/>
<protein>
    <submittedName>
        <fullName evidence="2">Uncharacterized protein TP009.50</fullName>
    </submittedName>
</protein>
<feature type="region of interest" description="Disordered" evidence="1">
    <location>
        <begin position="90"/>
        <end position="131"/>
    </location>
</feature>
<dbReference type="EMBL" id="EF558552">
    <property type="protein sequence ID" value="ABT17447.1"/>
    <property type="molecule type" value="Genomic_DNA"/>
</dbReference>
<dbReference type="InterPro" id="IPR055932">
    <property type="entry name" value="DUF7510"/>
</dbReference>
<dbReference type="Pfam" id="PF24350">
    <property type="entry name" value="DUF7510"/>
    <property type="match status" value="1"/>
</dbReference>
<evidence type="ECO:0000256" key="1">
    <source>
        <dbReference type="SAM" id="MobiDB-lite"/>
    </source>
</evidence>